<name>A0ABV0KQJ8_9CYAN</name>
<gene>
    <name evidence="1" type="ORF">NDI38_24060</name>
</gene>
<dbReference type="Proteomes" id="UP001476950">
    <property type="component" value="Unassembled WGS sequence"/>
</dbReference>
<dbReference type="EMBL" id="JAMPLM010000035">
    <property type="protein sequence ID" value="MEP1061508.1"/>
    <property type="molecule type" value="Genomic_DNA"/>
</dbReference>
<evidence type="ECO:0000313" key="2">
    <source>
        <dbReference type="Proteomes" id="UP001476950"/>
    </source>
</evidence>
<accession>A0ABV0KQJ8</accession>
<proteinExistence type="predicted"/>
<evidence type="ECO:0000313" key="1">
    <source>
        <dbReference type="EMBL" id="MEP1061508.1"/>
    </source>
</evidence>
<comment type="caution">
    <text evidence="1">The sequence shown here is derived from an EMBL/GenBank/DDBJ whole genome shotgun (WGS) entry which is preliminary data.</text>
</comment>
<protein>
    <submittedName>
        <fullName evidence="1">Uncharacterized protein</fullName>
    </submittedName>
</protein>
<organism evidence="1 2">
    <name type="scientific">Stenomitos frigidus AS-A4</name>
    <dbReference type="NCBI Taxonomy" id="2933935"/>
    <lineage>
        <taxon>Bacteria</taxon>
        <taxon>Bacillati</taxon>
        <taxon>Cyanobacteriota</taxon>
        <taxon>Cyanophyceae</taxon>
        <taxon>Leptolyngbyales</taxon>
        <taxon>Leptolyngbyaceae</taxon>
        <taxon>Stenomitos</taxon>
    </lineage>
</organism>
<dbReference type="RefSeq" id="WP_190446328.1">
    <property type="nucleotide sequence ID" value="NZ_JAMPLM010000035.1"/>
</dbReference>
<keyword evidence="2" id="KW-1185">Reference proteome</keyword>
<sequence length="64" mass="7469">MNTHSLTRSNGLLKFLEFLPTHVSGTSVPLQDDSSDQGNSSFTQYKQKRQNIQQVYYLERHCFF</sequence>
<reference evidence="1 2" key="1">
    <citation type="submission" date="2022-04" db="EMBL/GenBank/DDBJ databases">
        <title>Positive selection, recombination, and allopatry shape intraspecific diversity of widespread and dominant cyanobacteria.</title>
        <authorList>
            <person name="Wei J."/>
            <person name="Shu W."/>
            <person name="Hu C."/>
        </authorList>
    </citation>
    <scope>NUCLEOTIDE SEQUENCE [LARGE SCALE GENOMIC DNA]</scope>
    <source>
        <strain evidence="1 2">AS-A4</strain>
    </source>
</reference>